<keyword evidence="3" id="KW-1185">Reference proteome</keyword>
<sequence length="92" mass="10643">MVLLEEEIRDMRVCERELGPNGSQISLKHQRRVWSQVITYALLFYIPTNAHACRHSSATSTVCHRHPRGIRMNGDKTHNPPKNAKNLITWPK</sequence>
<dbReference type="AlphaFoldDB" id="D6WQ95"/>
<accession>D6WQ95</accession>
<feature type="region of interest" description="Disordered" evidence="1">
    <location>
        <begin position="66"/>
        <end position="92"/>
    </location>
</feature>
<gene>
    <name evidence="2" type="primary">GLEAN_09898</name>
    <name evidence="2" type="ORF">TcasGA2_TC009898</name>
</gene>
<evidence type="ECO:0000313" key="3">
    <source>
        <dbReference type="Proteomes" id="UP000007266"/>
    </source>
</evidence>
<proteinExistence type="predicted"/>
<organism evidence="2 3">
    <name type="scientific">Tribolium castaneum</name>
    <name type="common">Red flour beetle</name>
    <dbReference type="NCBI Taxonomy" id="7070"/>
    <lineage>
        <taxon>Eukaryota</taxon>
        <taxon>Metazoa</taxon>
        <taxon>Ecdysozoa</taxon>
        <taxon>Arthropoda</taxon>
        <taxon>Hexapoda</taxon>
        <taxon>Insecta</taxon>
        <taxon>Pterygota</taxon>
        <taxon>Neoptera</taxon>
        <taxon>Endopterygota</taxon>
        <taxon>Coleoptera</taxon>
        <taxon>Polyphaga</taxon>
        <taxon>Cucujiformia</taxon>
        <taxon>Tenebrionidae</taxon>
        <taxon>Tenebrionidae incertae sedis</taxon>
        <taxon>Tribolium</taxon>
    </lineage>
</organism>
<evidence type="ECO:0000313" key="2">
    <source>
        <dbReference type="EMBL" id="EFA06945.1"/>
    </source>
</evidence>
<dbReference type="HOGENOM" id="CLU_2416159_0_0_1"/>
<name>D6WQ95_TRICA</name>
<reference evidence="2 3" key="1">
    <citation type="journal article" date="2008" name="Nature">
        <title>The genome of the model beetle and pest Tribolium castaneum.</title>
        <authorList>
            <consortium name="Tribolium Genome Sequencing Consortium"/>
            <person name="Richards S."/>
            <person name="Gibbs R.A."/>
            <person name="Weinstock G.M."/>
            <person name="Brown S.J."/>
            <person name="Denell R."/>
            <person name="Beeman R.W."/>
            <person name="Gibbs R."/>
            <person name="Beeman R.W."/>
            <person name="Brown S.J."/>
            <person name="Bucher G."/>
            <person name="Friedrich M."/>
            <person name="Grimmelikhuijzen C.J."/>
            <person name="Klingler M."/>
            <person name="Lorenzen M."/>
            <person name="Richards S."/>
            <person name="Roth S."/>
            <person name="Schroder R."/>
            <person name="Tautz D."/>
            <person name="Zdobnov E.M."/>
            <person name="Muzny D."/>
            <person name="Gibbs R.A."/>
            <person name="Weinstock G.M."/>
            <person name="Attaway T."/>
            <person name="Bell S."/>
            <person name="Buhay C.J."/>
            <person name="Chandrabose M.N."/>
            <person name="Chavez D."/>
            <person name="Clerk-Blankenburg K.P."/>
            <person name="Cree A."/>
            <person name="Dao M."/>
            <person name="Davis C."/>
            <person name="Chacko J."/>
            <person name="Dinh H."/>
            <person name="Dugan-Rocha S."/>
            <person name="Fowler G."/>
            <person name="Garner T.T."/>
            <person name="Garnes J."/>
            <person name="Gnirke A."/>
            <person name="Hawes A."/>
            <person name="Hernandez J."/>
            <person name="Hines S."/>
            <person name="Holder M."/>
            <person name="Hume J."/>
            <person name="Jhangiani S.N."/>
            <person name="Joshi V."/>
            <person name="Khan Z.M."/>
            <person name="Jackson L."/>
            <person name="Kovar C."/>
            <person name="Kowis A."/>
            <person name="Lee S."/>
            <person name="Lewis L.R."/>
            <person name="Margolis J."/>
            <person name="Morgan M."/>
            <person name="Nazareth L.V."/>
            <person name="Nguyen N."/>
            <person name="Okwuonu G."/>
            <person name="Parker D."/>
            <person name="Richards S."/>
            <person name="Ruiz S.J."/>
            <person name="Santibanez J."/>
            <person name="Savard J."/>
            <person name="Scherer S.E."/>
            <person name="Schneider B."/>
            <person name="Sodergren E."/>
            <person name="Tautz D."/>
            <person name="Vattahil S."/>
            <person name="Villasana D."/>
            <person name="White C.S."/>
            <person name="Wright R."/>
            <person name="Park Y."/>
            <person name="Beeman R.W."/>
            <person name="Lord J."/>
            <person name="Oppert B."/>
            <person name="Lorenzen M."/>
            <person name="Brown S."/>
            <person name="Wang L."/>
            <person name="Savard J."/>
            <person name="Tautz D."/>
            <person name="Richards S."/>
            <person name="Weinstock G."/>
            <person name="Gibbs R.A."/>
            <person name="Liu Y."/>
            <person name="Worley K."/>
            <person name="Weinstock G."/>
            <person name="Elsik C.G."/>
            <person name="Reese J.T."/>
            <person name="Elhaik E."/>
            <person name="Landan G."/>
            <person name="Graur D."/>
            <person name="Arensburger P."/>
            <person name="Atkinson P."/>
            <person name="Beeman R.W."/>
            <person name="Beidler J."/>
            <person name="Brown S.J."/>
            <person name="Demuth J.P."/>
            <person name="Drury D.W."/>
            <person name="Du Y.Z."/>
            <person name="Fujiwara H."/>
            <person name="Lorenzen M."/>
            <person name="Maselli V."/>
            <person name="Osanai M."/>
            <person name="Park Y."/>
            <person name="Robertson H.M."/>
            <person name="Tu Z."/>
            <person name="Wang J.J."/>
            <person name="Wang S."/>
            <person name="Richards S."/>
            <person name="Song H."/>
            <person name="Zhang L."/>
            <person name="Sodergren E."/>
            <person name="Werner D."/>
            <person name="Stanke M."/>
            <person name="Morgenstern B."/>
            <person name="Solovyev V."/>
            <person name="Kosarev P."/>
            <person name="Brown G."/>
            <person name="Chen H.C."/>
            <person name="Ermolaeva O."/>
            <person name="Hlavina W."/>
            <person name="Kapustin Y."/>
            <person name="Kiryutin B."/>
            <person name="Kitts P."/>
            <person name="Maglott D."/>
            <person name="Pruitt K."/>
            <person name="Sapojnikov V."/>
            <person name="Souvorov A."/>
            <person name="Mackey A.J."/>
            <person name="Waterhouse R.M."/>
            <person name="Wyder S."/>
            <person name="Zdobnov E.M."/>
            <person name="Zdobnov E.M."/>
            <person name="Wyder S."/>
            <person name="Kriventseva E.V."/>
            <person name="Kadowaki T."/>
            <person name="Bork P."/>
            <person name="Aranda M."/>
            <person name="Bao R."/>
            <person name="Beermann A."/>
            <person name="Berns N."/>
            <person name="Bolognesi R."/>
            <person name="Bonneton F."/>
            <person name="Bopp D."/>
            <person name="Brown S.J."/>
            <person name="Bucher G."/>
            <person name="Butts T."/>
            <person name="Chaumot A."/>
            <person name="Denell R.E."/>
            <person name="Ferrier D.E."/>
            <person name="Friedrich M."/>
            <person name="Gordon C.M."/>
            <person name="Jindra M."/>
            <person name="Klingler M."/>
            <person name="Lan Q."/>
            <person name="Lattorff H.M."/>
            <person name="Laudet V."/>
            <person name="von Levetsow C."/>
            <person name="Liu Z."/>
            <person name="Lutz R."/>
            <person name="Lynch J.A."/>
            <person name="da Fonseca R.N."/>
            <person name="Posnien N."/>
            <person name="Reuter R."/>
            <person name="Roth S."/>
            <person name="Savard J."/>
            <person name="Schinko J.B."/>
            <person name="Schmitt C."/>
            <person name="Schoppmeier M."/>
            <person name="Schroder R."/>
            <person name="Shippy T.D."/>
            <person name="Simonnet F."/>
            <person name="Marques-Souza H."/>
            <person name="Tautz D."/>
            <person name="Tomoyasu Y."/>
            <person name="Trauner J."/>
            <person name="Van der Zee M."/>
            <person name="Vervoort M."/>
            <person name="Wittkopp N."/>
            <person name="Wimmer E.A."/>
            <person name="Yang X."/>
            <person name="Jones A.K."/>
            <person name="Sattelle D.B."/>
            <person name="Ebert P.R."/>
            <person name="Nelson D."/>
            <person name="Scott J.G."/>
            <person name="Beeman R.W."/>
            <person name="Muthukrishnan S."/>
            <person name="Kramer K.J."/>
            <person name="Arakane Y."/>
            <person name="Beeman R.W."/>
            <person name="Zhu Q."/>
            <person name="Hogenkamp D."/>
            <person name="Dixit R."/>
            <person name="Oppert B."/>
            <person name="Jiang H."/>
            <person name="Zou Z."/>
            <person name="Marshall J."/>
            <person name="Elpidina E."/>
            <person name="Vinokurov K."/>
            <person name="Oppert C."/>
            <person name="Zou Z."/>
            <person name="Evans J."/>
            <person name="Lu Z."/>
            <person name="Zhao P."/>
            <person name="Sumathipala N."/>
            <person name="Altincicek B."/>
            <person name="Vilcinskas A."/>
            <person name="Williams M."/>
            <person name="Hultmark D."/>
            <person name="Hetru C."/>
            <person name="Jiang H."/>
            <person name="Grimmelikhuijzen C.J."/>
            <person name="Hauser F."/>
            <person name="Cazzamali G."/>
            <person name="Williamson M."/>
            <person name="Park Y."/>
            <person name="Li B."/>
            <person name="Tanaka Y."/>
            <person name="Predel R."/>
            <person name="Neupert S."/>
            <person name="Schachtner J."/>
            <person name="Verleyen P."/>
            <person name="Raible F."/>
            <person name="Bork P."/>
            <person name="Friedrich M."/>
            <person name="Walden K.K."/>
            <person name="Robertson H.M."/>
            <person name="Angeli S."/>
            <person name="Foret S."/>
            <person name="Bucher G."/>
            <person name="Schuetz S."/>
            <person name="Maleszka R."/>
            <person name="Wimmer E.A."/>
            <person name="Beeman R.W."/>
            <person name="Lorenzen M."/>
            <person name="Tomoyasu Y."/>
            <person name="Miller S.C."/>
            <person name="Grossmann D."/>
            <person name="Bucher G."/>
        </authorList>
    </citation>
    <scope>NUCLEOTIDE SEQUENCE [LARGE SCALE GENOMIC DNA]</scope>
    <source>
        <strain evidence="2 3">Georgia GA2</strain>
    </source>
</reference>
<dbReference type="Proteomes" id="UP000007266">
    <property type="component" value="Linkage group 7"/>
</dbReference>
<protein>
    <submittedName>
        <fullName evidence="2">Uncharacterized protein</fullName>
    </submittedName>
</protein>
<dbReference type="InParanoid" id="D6WQ95"/>
<evidence type="ECO:0000256" key="1">
    <source>
        <dbReference type="SAM" id="MobiDB-lite"/>
    </source>
</evidence>
<dbReference type="EMBL" id="KQ971354">
    <property type="protein sequence ID" value="EFA06945.1"/>
    <property type="molecule type" value="Genomic_DNA"/>
</dbReference>
<reference evidence="2 3" key="2">
    <citation type="journal article" date="2010" name="Nucleic Acids Res.">
        <title>BeetleBase in 2010: revisions to provide comprehensive genomic information for Tribolium castaneum.</title>
        <authorList>
            <person name="Kim H.S."/>
            <person name="Murphy T."/>
            <person name="Xia J."/>
            <person name="Caragea D."/>
            <person name="Park Y."/>
            <person name="Beeman R.W."/>
            <person name="Lorenzen M.D."/>
            <person name="Butcher S."/>
            <person name="Manak J.R."/>
            <person name="Brown S.J."/>
        </authorList>
    </citation>
    <scope>GENOME REANNOTATION</scope>
    <source>
        <strain evidence="2 3">Georgia GA2</strain>
    </source>
</reference>